<evidence type="ECO:0000313" key="3">
    <source>
        <dbReference type="Proteomes" id="UP000672032"/>
    </source>
</evidence>
<dbReference type="Pfam" id="PF20150">
    <property type="entry name" value="2EXR"/>
    <property type="match status" value="1"/>
</dbReference>
<protein>
    <recommendedName>
        <fullName evidence="1">2EXR domain-containing protein</fullName>
    </recommendedName>
</protein>
<organism evidence="2 3">
    <name type="scientific">Monilinia vaccinii-corymbosi</name>
    <dbReference type="NCBI Taxonomy" id="61207"/>
    <lineage>
        <taxon>Eukaryota</taxon>
        <taxon>Fungi</taxon>
        <taxon>Dikarya</taxon>
        <taxon>Ascomycota</taxon>
        <taxon>Pezizomycotina</taxon>
        <taxon>Leotiomycetes</taxon>
        <taxon>Helotiales</taxon>
        <taxon>Sclerotiniaceae</taxon>
        <taxon>Monilinia</taxon>
    </lineage>
</organism>
<sequence length="323" mass="37368">MNSFQDLADMNLDVECKPDRRTTMVITHPQTFKCFRELPPEVRTMIWEMSIEPRVLGDRPEDGRLRFRDEHHLGTSPIPRGLLPIQNTHWIPPILLACKESEEVGLKHYKNISRLAELKPIYYNPVLDSVSMIGPLHVLFPIMYQIDTDLVDRVHIPTRVVYMTASIGRSRGFPLTPHWNWAKIINQDIIQYITNGDFHISHLPIGLSGTRQRPWELIIEDLPCKNEHEIENLTVQRQWRHSIRKELIRLAGPDPFEFPMIVFKVAEKSNTVCADCRALKMYEARKKNPKKRKPSVPTVEGLSLGRVEFTLSEEFIVVPNSGA</sequence>
<feature type="domain" description="2EXR" evidence="1">
    <location>
        <begin position="32"/>
        <end position="129"/>
    </location>
</feature>
<accession>A0A8A3PGC3</accession>
<reference evidence="2" key="1">
    <citation type="submission" date="2020-10" db="EMBL/GenBank/DDBJ databases">
        <title>Genome Sequence of Monilinia vaccinii-corymbosi Sheds Light on Mummy Berry Disease Infection of Blueberry and Mating Type.</title>
        <authorList>
            <person name="Yow A.G."/>
            <person name="Zhang Y."/>
            <person name="Bansal K."/>
            <person name="Eacker S.M."/>
            <person name="Sullivan S."/>
            <person name="Liachko I."/>
            <person name="Cubeta M.A."/>
            <person name="Rollins J.A."/>
            <person name="Ashrafi H."/>
        </authorList>
    </citation>
    <scope>NUCLEOTIDE SEQUENCE</scope>
    <source>
        <strain evidence="2">RL-1</strain>
    </source>
</reference>
<evidence type="ECO:0000259" key="1">
    <source>
        <dbReference type="Pfam" id="PF20150"/>
    </source>
</evidence>
<dbReference type="PANTHER" id="PTHR35910">
    <property type="entry name" value="2EXR DOMAIN-CONTAINING PROTEIN"/>
    <property type="match status" value="1"/>
</dbReference>
<evidence type="ECO:0000313" key="2">
    <source>
        <dbReference type="EMBL" id="QSZ34307.1"/>
    </source>
</evidence>
<dbReference type="AlphaFoldDB" id="A0A8A3PGC3"/>
<gene>
    <name evidence="2" type="ORF">DSL72_005897</name>
</gene>
<keyword evidence="3" id="KW-1185">Reference proteome</keyword>
<name>A0A8A3PGC3_9HELO</name>
<dbReference type="EMBL" id="CP063408">
    <property type="protein sequence ID" value="QSZ34307.1"/>
    <property type="molecule type" value="Genomic_DNA"/>
</dbReference>
<proteinExistence type="predicted"/>
<dbReference type="InterPro" id="IPR045518">
    <property type="entry name" value="2EXR"/>
</dbReference>
<dbReference type="OrthoDB" id="3437257at2759"/>
<dbReference type="Proteomes" id="UP000672032">
    <property type="component" value="Chromosome 4"/>
</dbReference>
<dbReference type="PANTHER" id="PTHR35910:SF6">
    <property type="entry name" value="2EXR DOMAIN-CONTAINING PROTEIN"/>
    <property type="match status" value="1"/>
</dbReference>